<name>A0A3B1C886_9ZZZZ</name>
<dbReference type="PANTHER" id="PTHR35368:SF1">
    <property type="entry name" value="HYDROPEROXIDE REDUCTASE"/>
    <property type="match status" value="1"/>
</dbReference>
<protein>
    <recommendedName>
        <fullName evidence="2">OsmC family protein</fullName>
    </recommendedName>
</protein>
<organism evidence="1">
    <name type="scientific">hydrothermal vent metagenome</name>
    <dbReference type="NCBI Taxonomy" id="652676"/>
    <lineage>
        <taxon>unclassified sequences</taxon>
        <taxon>metagenomes</taxon>
        <taxon>ecological metagenomes</taxon>
    </lineage>
</organism>
<dbReference type="InterPro" id="IPR003718">
    <property type="entry name" value="OsmC/Ohr_fam"/>
</dbReference>
<dbReference type="EMBL" id="UOGA01000190">
    <property type="protein sequence ID" value="VAX20883.1"/>
    <property type="molecule type" value="Genomic_DNA"/>
</dbReference>
<dbReference type="InterPro" id="IPR052924">
    <property type="entry name" value="OsmC/Ohr_hydroprdx_reductase"/>
</dbReference>
<dbReference type="Pfam" id="PF02566">
    <property type="entry name" value="OsmC"/>
    <property type="match status" value="1"/>
</dbReference>
<reference evidence="1" key="1">
    <citation type="submission" date="2018-06" db="EMBL/GenBank/DDBJ databases">
        <authorList>
            <person name="Zhirakovskaya E."/>
        </authorList>
    </citation>
    <scope>NUCLEOTIDE SEQUENCE</scope>
</reference>
<proteinExistence type="predicted"/>
<dbReference type="InterPro" id="IPR015946">
    <property type="entry name" value="KH_dom-like_a/b"/>
</dbReference>
<dbReference type="InterPro" id="IPR036102">
    <property type="entry name" value="OsmC/Ohrsf"/>
</dbReference>
<gene>
    <name evidence="1" type="ORF">MNBD_NITROSPINAE04-304</name>
</gene>
<sequence>MKSRRDLKEIIESRVRLFKKKPEAAQYRPTVVTEWKGGLLNENKIRDHILLSDYPSPAGGDNKAPNPMEALLAALGSCVSAVYVEYAATLDMKLDSVTVELSGAIDLRGLFNVDPDVSPGFEKISYTVTIKTSEPKEKMDELISLAESHCPVSDSLKRVVAVDRKVNVEPTGSD</sequence>
<dbReference type="AlphaFoldDB" id="A0A3B1C886"/>
<dbReference type="PANTHER" id="PTHR35368">
    <property type="entry name" value="HYDROPEROXIDE REDUCTASE"/>
    <property type="match status" value="1"/>
</dbReference>
<evidence type="ECO:0000313" key="1">
    <source>
        <dbReference type="EMBL" id="VAX20883.1"/>
    </source>
</evidence>
<accession>A0A3B1C886</accession>
<evidence type="ECO:0008006" key="2">
    <source>
        <dbReference type="Google" id="ProtNLM"/>
    </source>
</evidence>
<dbReference type="Gene3D" id="3.30.300.20">
    <property type="match status" value="1"/>
</dbReference>
<dbReference type="SUPFAM" id="SSF82784">
    <property type="entry name" value="OsmC-like"/>
    <property type="match status" value="1"/>
</dbReference>